<dbReference type="SUPFAM" id="SSF54928">
    <property type="entry name" value="RNA-binding domain, RBD"/>
    <property type="match status" value="1"/>
</dbReference>
<gene>
    <name evidence="4" type="ORF">M9Y10_005451</name>
</gene>
<dbReference type="Proteomes" id="UP001470230">
    <property type="component" value="Unassembled WGS sequence"/>
</dbReference>
<feature type="compositionally biased region" description="Basic residues" evidence="2">
    <location>
        <begin position="156"/>
        <end position="174"/>
    </location>
</feature>
<sequence length="351" mass="40674">MNEKKSKLPYPPTDHTIFIANLPYNFNSSQLRRFVGQYCKPLFCRVPTSSKGTPKGCGFISLPSREEEDRVMRTLKGKIIGKHPVDLSHASLSKIERYFEEKEVKEAVRIALDESIKKKLYSNDYNSYLVDAALNDSVNKKENLDEKSEKDDDGRRKRKRPRRRRRRSERRSRLRDRESSSREGSSRDGPGRERRYDYESDYDYYSKYDYDDYDRYRKDKRPPAFPPQISAPPMAPISLTNAAYDAAAASIAANTYNQMWSMMQNPALNAQNPQALLSMMTNPAQLYNIMHAHYLQQYATMADQAKNAVAARITQLQAQQLQNPKQSNLQNSSKNDFQILKDQTERAKDHT</sequence>
<feature type="compositionally biased region" description="Basic and acidic residues" evidence="2">
    <location>
        <begin position="342"/>
        <end position="351"/>
    </location>
</feature>
<feature type="compositionally biased region" description="Basic and acidic residues" evidence="2">
    <location>
        <begin position="141"/>
        <end position="155"/>
    </location>
</feature>
<evidence type="ECO:0000313" key="4">
    <source>
        <dbReference type="EMBL" id="KAK8878671.1"/>
    </source>
</evidence>
<dbReference type="EMBL" id="JAPFFF010000011">
    <property type="protein sequence ID" value="KAK8878671.1"/>
    <property type="molecule type" value="Genomic_DNA"/>
</dbReference>
<keyword evidence="5" id="KW-1185">Reference proteome</keyword>
<dbReference type="CDD" id="cd00590">
    <property type="entry name" value="RRM_SF"/>
    <property type="match status" value="1"/>
</dbReference>
<dbReference type="Pfam" id="PF00076">
    <property type="entry name" value="RRM_1"/>
    <property type="match status" value="1"/>
</dbReference>
<dbReference type="InterPro" id="IPR000504">
    <property type="entry name" value="RRM_dom"/>
</dbReference>
<feature type="compositionally biased region" description="Polar residues" evidence="2">
    <location>
        <begin position="323"/>
        <end position="336"/>
    </location>
</feature>
<protein>
    <recommendedName>
        <fullName evidence="3">RRM domain-containing protein</fullName>
    </recommendedName>
</protein>
<feature type="domain" description="RRM" evidence="3">
    <location>
        <begin position="15"/>
        <end position="92"/>
    </location>
</feature>
<evidence type="ECO:0000313" key="5">
    <source>
        <dbReference type="Proteomes" id="UP001470230"/>
    </source>
</evidence>
<comment type="caution">
    <text evidence="4">The sequence shown here is derived from an EMBL/GenBank/DDBJ whole genome shotgun (WGS) entry which is preliminary data.</text>
</comment>
<evidence type="ECO:0000256" key="2">
    <source>
        <dbReference type="SAM" id="MobiDB-lite"/>
    </source>
</evidence>
<dbReference type="SMART" id="SM00360">
    <property type="entry name" value="RRM"/>
    <property type="match status" value="1"/>
</dbReference>
<evidence type="ECO:0000256" key="1">
    <source>
        <dbReference type="PROSITE-ProRule" id="PRU00176"/>
    </source>
</evidence>
<feature type="region of interest" description="Disordered" evidence="2">
    <location>
        <begin position="141"/>
        <end position="196"/>
    </location>
</feature>
<feature type="compositionally biased region" description="Basic and acidic residues" evidence="2">
    <location>
        <begin position="175"/>
        <end position="196"/>
    </location>
</feature>
<dbReference type="Gene3D" id="3.30.70.330">
    <property type="match status" value="1"/>
</dbReference>
<name>A0ABR2JLA0_9EUKA</name>
<evidence type="ECO:0000259" key="3">
    <source>
        <dbReference type="PROSITE" id="PS50102"/>
    </source>
</evidence>
<organism evidence="4 5">
    <name type="scientific">Tritrichomonas musculus</name>
    <dbReference type="NCBI Taxonomy" id="1915356"/>
    <lineage>
        <taxon>Eukaryota</taxon>
        <taxon>Metamonada</taxon>
        <taxon>Parabasalia</taxon>
        <taxon>Tritrichomonadida</taxon>
        <taxon>Tritrichomonadidae</taxon>
        <taxon>Tritrichomonas</taxon>
    </lineage>
</organism>
<proteinExistence type="predicted"/>
<keyword evidence="1" id="KW-0694">RNA-binding</keyword>
<dbReference type="PROSITE" id="PS50102">
    <property type="entry name" value="RRM"/>
    <property type="match status" value="1"/>
</dbReference>
<dbReference type="InterPro" id="IPR035979">
    <property type="entry name" value="RBD_domain_sf"/>
</dbReference>
<reference evidence="4 5" key="1">
    <citation type="submission" date="2024-04" db="EMBL/GenBank/DDBJ databases">
        <title>Tritrichomonas musculus Genome.</title>
        <authorList>
            <person name="Alves-Ferreira E."/>
            <person name="Grigg M."/>
            <person name="Lorenzi H."/>
            <person name="Galac M."/>
        </authorList>
    </citation>
    <scope>NUCLEOTIDE SEQUENCE [LARGE SCALE GENOMIC DNA]</scope>
    <source>
        <strain evidence="4 5">EAF2021</strain>
    </source>
</reference>
<feature type="region of interest" description="Disordered" evidence="2">
    <location>
        <begin position="322"/>
        <end position="351"/>
    </location>
</feature>
<accession>A0ABR2JLA0</accession>
<dbReference type="InterPro" id="IPR012677">
    <property type="entry name" value="Nucleotide-bd_a/b_plait_sf"/>
</dbReference>